<dbReference type="RefSeq" id="WP_175158281.1">
    <property type="nucleotide sequence ID" value="NZ_CADIKI010000002.1"/>
</dbReference>
<dbReference type="Proteomes" id="UP000494252">
    <property type="component" value="Unassembled WGS sequence"/>
</dbReference>
<name>A0A6J5FL32_9BURK</name>
<dbReference type="AlphaFoldDB" id="A0A6J5FL32"/>
<evidence type="ECO:0000313" key="1">
    <source>
        <dbReference type="EMBL" id="CAB3780367.1"/>
    </source>
</evidence>
<reference evidence="1 2" key="1">
    <citation type="submission" date="2020-04" db="EMBL/GenBank/DDBJ databases">
        <authorList>
            <person name="De Canck E."/>
        </authorList>
    </citation>
    <scope>NUCLEOTIDE SEQUENCE [LARGE SCALE GENOMIC DNA]</scope>
    <source>
        <strain evidence="1 2">LMG 27177</strain>
    </source>
</reference>
<protein>
    <submittedName>
        <fullName evidence="1">Uncharacterized protein</fullName>
    </submittedName>
</protein>
<proteinExistence type="predicted"/>
<accession>A0A6J5FL32</accession>
<sequence length="54" mass="6327">MEFDAFFAAAERTVIDDREVEALRERMDVAERLFESEATLKAVTNEFMSRTYSM</sequence>
<organism evidence="1 2">
    <name type="scientific">Paraburkholderia fynbosensis</name>
    <dbReference type="NCBI Taxonomy" id="1200993"/>
    <lineage>
        <taxon>Bacteria</taxon>
        <taxon>Pseudomonadati</taxon>
        <taxon>Pseudomonadota</taxon>
        <taxon>Betaproteobacteria</taxon>
        <taxon>Burkholderiales</taxon>
        <taxon>Burkholderiaceae</taxon>
        <taxon>Paraburkholderia</taxon>
    </lineage>
</organism>
<keyword evidence="2" id="KW-1185">Reference proteome</keyword>
<evidence type="ECO:0000313" key="2">
    <source>
        <dbReference type="Proteomes" id="UP000494252"/>
    </source>
</evidence>
<dbReference type="EMBL" id="CADIKI010000002">
    <property type="protein sequence ID" value="CAB3780367.1"/>
    <property type="molecule type" value="Genomic_DNA"/>
</dbReference>
<gene>
    <name evidence="1" type="ORF">LMG27177_00904</name>
</gene>